<protein>
    <submittedName>
        <fullName evidence="1">Uncharacterized protein</fullName>
    </submittedName>
</protein>
<dbReference type="AlphaFoldDB" id="A0A5B1LDF7"/>
<dbReference type="RefSeq" id="WP_149728025.1">
    <property type="nucleotide sequence ID" value="NZ_VUJV01000003.1"/>
</dbReference>
<dbReference type="EMBL" id="VUJV01000003">
    <property type="protein sequence ID" value="KAA1418685.1"/>
    <property type="molecule type" value="Genomic_DNA"/>
</dbReference>
<reference evidence="1 2" key="1">
    <citation type="submission" date="2019-09" db="EMBL/GenBank/DDBJ databases">
        <title>Nocardioides panacisoli sp. nov., isolated from the soil of a ginseng field.</title>
        <authorList>
            <person name="Cho C."/>
        </authorList>
    </citation>
    <scope>NUCLEOTIDE SEQUENCE [LARGE SCALE GENOMIC DNA]</scope>
    <source>
        <strain evidence="1 2">BN130099</strain>
    </source>
</reference>
<reference evidence="1 2" key="2">
    <citation type="submission" date="2019-09" db="EMBL/GenBank/DDBJ databases">
        <authorList>
            <person name="Jin C."/>
        </authorList>
    </citation>
    <scope>NUCLEOTIDE SEQUENCE [LARGE SCALE GENOMIC DNA]</scope>
    <source>
        <strain evidence="1 2">BN130099</strain>
    </source>
</reference>
<evidence type="ECO:0000313" key="2">
    <source>
        <dbReference type="Proteomes" id="UP000325003"/>
    </source>
</evidence>
<name>A0A5B1LDF7_9ACTN</name>
<accession>A0A5B1LDF7</accession>
<organism evidence="1 2">
    <name type="scientific">Nocardioides humilatus</name>
    <dbReference type="NCBI Taxonomy" id="2607660"/>
    <lineage>
        <taxon>Bacteria</taxon>
        <taxon>Bacillati</taxon>
        <taxon>Actinomycetota</taxon>
        <taxon>Actinomycetes</taxon>
        <taxon>Propionibacteriales</taxon>
        <taxon>Nocardioidaceae</taxon>
        <taxon>Nocardioides</taxon>
    </lineage>
</organism>
<sequence length="61" mass="6167">MAIRVVQTDGKTSTHKDAESLSVADGHLFVTDAAGKDLAVYAPGQWITASKAPAGKGAPSA</sequence>
<gene>
    <name evidence="1" type="ORF">F0U44_09315</name>
</gene>
<dbReference type="Proteomes" id="UP000325003">
    <property type="component" value="Unassembled WGS sequence"/>
</dbReference>
<evidence type="ECO:0000313" key="1">
    <source>
        <dbReference type="EMBL" id="KAA1418685.1"/>
    </source>
</evidence>
<comment type="caution">
    <text evidence="1">The sequence shown here is derived from an EMBL/GenBank/DDBJ whole genome shotgun (WGS) entry which is preliminary data.</text>
</comment>
<proteinExistence type="predicted"/>
<keyword evidence="2" id="KW-1185">Reference proteome</keyword>